<gene>
    <name evidence="11" type="ORF">ACO22_00644</name>
</gene>
<dbReference type="InterPro" id="IPR032800">
    <property type="entry name" value="TRP_N"/>
</dbReference>
<feature type="signal peptide" evidence="9">
    <location>
        <begin position="1"/>
        <end position="22"/>
    </location>
</feature>
<feature type="region of interest" description="Disordered" evidence="7">
    <location>
        <begin position="627"/>
        <end position="745"/>
    </location>
</feature>
<dbReference type="PANTHER" id="PTHR31145:SF2">
    <property type="entry name" value="FLAVIN CARRIER PROTEIN 2"/>
    <property type="match status" value="1"/>
</dbReference>
<feature type="chain" id="PRO_5008902521" description="ML-like domain-containing protein" evidence="9">
    <location>
        <begin position="23"/>
        <end position="745"/>
    </location>
</feature>
<keyword evidence="5 8" id="KW-1133">Transmembrane helix</keyword>
<comment type="caution">
    <text evidence="11">The sequence shown here is derived from an EMBL/GenBank/DDBJ whole genome shotgun (WGS) entry which is preliminary data.</text>
</comment>
<dbReference type="InterPro" id="IPR040241">
    <property type="entry name" value="TRP_Flc/Pkd2-like"/>
</dbReference>
<feature type="transmembrane region" description="Helical" evidence="8">
    <location>
        <begin position="501"/>
        <end position="521"/>
    </location>
</feature>
<dbReference type="VEuPathDB" id="FungiDB:PABG_02988"/>
<protein>
    <recommendedName>
        <fullName evidence="10">ML-like domain-containing protein</fullName>
    </recommendedName>
</protein>
<dbReference type="Proteomes" id="UP000242814">
    <property type="component" value="Unassembled WGS sequence"/>
</dbReference>
<dbReference type="AlphaFoldDB" id="A0A1D2JNT6"/>
<organism evidence="11 12">
    <name type="scientific">Paracoccidioides brasiliensis</name>
    <dbReference type="NCBI Taxonomy" id="121759"/>
    <lineage>
        <taxon>Eukaryota</taxon>
        <taxon>Fungi</taxon>
        <taxon>Dikarya</taxon>
        <taxon>Ascomycota</taxon>
        <taxon>Pezizomycotina</taxon>
        <taxon>Eurotiomycetes</taxon>
        <taxon>Eurotiomycetidae</taxon>
        <taxon>Onygenales</taxon>
        <taxon>Ajellomycetaceae</taxon>
        <taxon>Paracoccidioides</taxon>
    </lineage>
</organism>
<dbReference type="VEuPathDB" id="FungiDB:PADG_01509"/>
<feature type="transmembrane region" description="Helical" evidence="8">
    <location>
        <begin position="386"/>
        <end position="406"/>
    </location>
</feature>
<comment type="subcellular location">
    <subcellularLocation>
        <location evidence="1">Membrane</location>
        <topology evidence="1">Multi-pass membrane protein</topology>
    </subcellularLocation>
</comment>
<dbReference type="GO" id="GO:0016020">
    <property type="term" value="C:membrane"/>
    <property type="evidence" value="ECO:0007669"/>
    <property type="project" value="UniProtKB-SubCell"/>
</dbReference>
<dbReference type="InterPro" id="IPR010308">
    <property type="entry name" value="TRP_C"/>
</dbReference>
<evidence type="ECO:0000313" key="12">
    <source>
        <dbReference type="Proteomes" id="UP000242814"/>
    </source>
</evidence>
<evidence type="ECO:0000256" key="9">
    <source>
        <dbReference type="SAM" id="SignalP"/>
    </source>
</evidence>
<dbReference type="Pfam" id="PF14558">
    <property type="entry name" value="TRP_N"/>
    <property type="match status" value="1"/>
</dbReference>
<keyword evidence="6 8" id="KW-0472">Membrane</keyword>
<dbReference type="GO" id="GO:0055085">
    <property type="term" value="P:transmembrane transport"/>
    <property type="evidence" value="ECO:0007669"/>
    <property type="project" value="TreeGrafter"/>
</dbReference>
<dbReference type="SMART" id="SM01320">
    <property type="entry name" value="TRP_N"/>
    <property type="match status" value="1"/>
</dbReference>
<sequence>MNLLGFLSCLVAFLPFTSLVSAVKLIESRSLNPCQDNSNFTASLFKVLLTPENNTLYVEIVGVSSISGFITADVELFAYGYSALKQSINPCKLEGLNLKGLCPMQTGPIDNKFNIQNLSPDFLNKVPTVAYGVPDLDLKIQVYINSTSTGRSIACLEARLSNGNTVYHKAVGWVVAAIAGLGLVASAITSGLGHGNAAAHVAANALSLFGFFQAQAMIGMTSVTLPPIVQSWTQNFQWSMGIIRVGFLQRICTWYQRSTGGTPSTVLSSLSTTSVQVQKRSIDWLEKNLPIVPTQLMKRTNNDNTIGETVRNYIVRGIERVGFRAHIERTNIFMTGLIFFVFFVAVVMGLVALFKGFCEIASKKGWIKGDKFQDFRNGWKIVMRGILFRLVLIGYPQMCILCLWEFTQRDSPAEVVLAAFMLLAMSASLGFAAFTVIRLVKKSVELHKNPAYVLYSDPSALNKWGFLYVQYRATAYYCVIPVLIYILVKSMFVGLAQPAPVVQSVALLIIEAAVLIAVSVLRPWMDKKTNIFNISIAAVNFFNVILLLFFTQVFNQPGLVTGIMGVVLFVVNAVFALILLVLVLISSVYAIVSKNPDTRYQPMRDDRGSFIKSQTHLTTELDALGATARGESKSLEDDNLSGNSYGRRPDSPPTILQRQQHGSQLDPSLALFPTNNQFSSGPPPIYNAQPPDGGSAYSRAQNRSPVPRSFNTSPLPRAPSANSNPGQYRMQNNSSPWQRGAGYEQ</sequence>
<feature type="compositionally biased region" description="Polar residues" evidence="7">
    <location>
        <begin position="698"/>
        <end position="737"/>
    </location>
</feature>
<feature type="transmembrane region" description="Helical" evidence="8">
    <location>
        <begin position="332"/>
        <end position="354"/>
    </location>
</feature>
<evidence type="ECO:0000256" key="3">
    <source>
        <dbReference type="ARBA" id="ARBA00022692"/>
    </source>
</evidence>
<dbReference type="GO" id="GO:0009272">
    <property type="term" value="P:fungal-type cell wall biogenesis"/>
    <property type="evidence" value="ECO:0007669"/>
    <property type="project" value="TreeGrafter"/>
</dbReference>
<evidence type="ECO:0000256" key="6">
    <source>
        <dbReference type="ARBA" id="ARBA00023136"/>
    </source>
</evidence>
<feature type="compositionally biased region" description="Polar residues" evidence="7">
    <location>
        <begin position="654"/>
        <end position="666"/>
    </location>
</feature>
<dbReference type="Pfam" id="PF06011">
    <property type="entry name" value="TRP"/>
    <property type="match status" value="1"/>
</dbReference>
<feature type="domain" description="ML-like" evidence="10">
    <location>
        <begin position="24"/>
        <end position="167"/>
    </location>
</feature>
<feature type="transmembrane region" description="Helical" evidence="8">
    <location>
        <begin position="566"/>
        <end position="592"/>
    </location>
</feature>
<evidence type="ECO:0000256" key="2">
    <source>
        <dbReference type="ARBA" id="ARBA00010642"/>
    </source>
</evidence>
<evidence type="ECO:0000256" key="4">
    <source>
        <dbReference type="ARBA" id="ARBA00022729"/>
    </source>
</evidence>
<dbReference type="PANTHER" id="PTHR31145">
    <property type="entry name" value="INTEGRAL MEMBRANE PROTEIN (AFU_ORTHOLOGUE AFUA_7G01610)"/>
    <property type="match status" value="1"/>
</dbReference>
<accession>A0A1D2JNT6</accession>
<evidence type="ECO:0000313" key="11">
    <source>
        <dbReference type="EMBL" id="ODH44879.1"/>
    </source>
</evidence>
<keyword evidence="3 8" id="KW-0812">Transmembrane</keyword>
<evidence type="ECO:0000259" key="10">
    <source>
        <dbReference type="SMART" id="SM01320"/>
    </source>
</evidence>
<feature type="transmembrane region" description="Helical" evidence="8">
    <location>
        <begin position="418"/>
        <end position="440"/>
    </location>
</feature>
<evidence type="ECO:0000256" key="1">
    <source>
        <dbReference type="ARBA" id="ARBA00004141"/>
    </source>
</evidence>
<comment type="similarity">
    <text evidence="2">Belongs to the transient receptor potential (TRP) ion channel family.</text>
</comment>
<reference evidence="11 12" key="1">
    <citation type="submission" date="2016-06" db="EMBL/GenBank/DDBJ databases">
        <authorList>
            <person name="Kjaerup R.B."/>
            <person name="Dalgaard T.S."/>
            <person name="Juul-Madsen H.R."/>
        </authorList>
    </citation>
    <scope>NUCLEOTIDE SEQUENCE [LARGE SCALE GENOMIC DNA]</scope>
    <source>
        <strain evidence="11 12">Pb300</strain>
    </source>
</reference>
<evidence type="ECO:0000256" key="5">
    <source>
        <dbReference type="ARBA" id="ARBA00022989"/>
    </source>
</evidence>
<feature type="transmembrane region" description="Helical" evidence="8">
    <location>
        <begin position="533"/>
        <end position="554"/>
    </location>
</feature>
<evidence type="ECO:0000256" key="7">
    <source>
        <dbReference type="SAM" id="MobiDB-lite"/>
    </source>
</evidence>
<name>A0A1D2JNT6_PARBR</name>
<proteinExistence type="inferred from homology"/>
<evidence type="ECO:0000256" key="8">
    <source>
        <dbReference type="SAM" id="Phobius"/>
    </source>
</evidence>
<dbReference type="EMBL" id="LZYO01000013">
    <property type="protein sequence ID" value="ODH44879.1"/>
    <property type="molecule type" value="Genomic_DNA"/>
</dbReference>
<keyword evidence="4 9" id="KW-0732">Signal</keyword>
<feature type="transmembrane region" description="Helical" evidence="8">
    <location>
        <begin position="474"/>
        <end position="495"/>
    </location>
</feature>